<dbReference type="GO" id="GO:0000287">
    <property type="term" value="F:magnesium ion binding"/>
    <property type="evidence" value="ECO:0007669"/>
    <property type="project" value="InterPro"/>
</dbReference>
<keyword evidence="7" id="KW-0464">Manganese</keyword>
<comment type="cofactor">
    <cofactor evidence="1">
        <name>Mn(2+)</name>
        <dbReference type="ChEBI" id="CHEBI:29035"/>
    </cofactor>
</comment>
<keyword evidence="4" id="KW-0479">Metal-binding</keyword>
<dbReference type="Proteomes" id="UP000608530">
    <property type="component" value="Unassembled WGS sequence"/>
</dbReference>
<evidence type="ECO:0000256" key="3">
    <source>
        <dbReference type="ARBA" id="ARBA00006506"/>
    </source>
</evidence>
<dbReference type="InterPro" id="IPR045121">
    <property type="entry name" value="CoAse"/>
</dbReference>
<organism evidence="9 10">
    <name type="scientific">Leucobacter chromiisoli</name>
    <dbReference type="NCBI Taxonomy" id="2796471"/>
    <lineage>
        <taxon>Bacteria</taxon>
        <taxon>Bacillati</taxon>
        <taxon>Actinomycetota</taxon>
        <taxon>Actinomycetes</taxon>
        <taxon>Micrococcales</taxon>
        <taxon>Microbacteriaceae</taxon>
        <taxon>Leucobacter</taxon>
    </lineage>
</organism>
<dbReference type="SUPFAM" id="SSF55811">
    <property type="entry name" value="Nudix"/>
    <property type="match status" value="1"/>
</dbReference>
<comment type="caution">
    <text evidence="9">The sequence shown here is derived from an EMBL/GenBank/DDBJ whole genome shotgun (WGS) entry which is preliminary data.</text>
</comment>
<dbReference type="GO" id="GO:0009132">
    <property type="term" value="P:nucleoside diphosphate metabolic process"/>
    <property type="evidence" value="ECO:0007669"/>
    <property type="project" value="InterPro"/>
</dbReference>
<dbReference type="PANTHER" id="PTHR12992:SF11">
    <property type="entry name" value="MITOCHONDRIAL COENZYME A DIPHOSPHATASE NUDT8"/>
    <property type="match status" value="1"/>
</dbReference>
<comment type="similarity">
    <text evidence="3">Belongs to the Nudix hydrolase family. PCD1 subfamily.</text>
</comment>
<dbReference type="PANTHER" id="PTHR12992">
    <property type="entry name" value="NUDIX HYDROLASE"/>
    <property type="match status" value="1"/>
</dbReference>
<keyword evidence="6" id="KW-0460">Magnesium</keyword>
<evidence type="ECO:0000256" key="5">
    <source>
        <dbReference type="ARBA" id="ARBA00022801"/>
    </source>
</evidence>
<evidence type="ECO:0000259" key="8">
    <source>
        <dbReference type="PROSITE" id="PS51462"/>
    </source>
</evidence>
<dbReference type="InterPro" id="IPR000059">
    <property type="entry name" value="NUDIX_hydrolase_NudL_CS"/>
</dbReference>
<dbReference type="InterPro" id="IPR015797">
    <property type="entry name" value="NUDIX_hydrolase-like_dom_sf"/>
</dbReference>
<dbReference type="GO" id="GO:0030145">
    <property type="term" value="F:manganese ion binding"/>
    <property type="evidence" value="ECO:0007669"/>
    <property type="project" value="InterPro"/>
</dbReference>
<name>A0A934UVG9_9MICO</name>
<comment type="cofactor">
    <cofactor evidence="2">
        <name>Mg(2+)</name>
        <dbReference type="ChEBI" id="CHEBI:18420"/>
    </cofactor>
</comment>
<sequence length="228" mass="24243">MASGALLARRQLVELLGSDPALPFEPQGEDPGLPLRRSAVLILFGALDRVPAVETVRTVPPELDVLLTRRAEGMRHHAGQIAFPGGGVEPGDADAPATALREAAEETGLDPSGVEVLGSLPDVHIPVSGNLVTPVVGWWGLPSRVAADRTESVEVFRVPVAELLDPDARGTSVLLGGPVPHRGAAFRLGPHFGGSTVWGFTGIVLSTLFDQLGWALPWDRRREFEVNR</sequence>
<keyword evidence="10" id="KW-1185">Reference proteome</keyword>
<dbReference type="Gene3D" id="3.90.79.10">
    <property type="entry name" value="Nucleoside Triphosphate Pyrophosphohydrolase"/>
    <property type="match status" value="1"/>
</dbReference>
<evidence type="ECO:0000256" key="2">
    <source>
        <dbReference type="ARBA" id="ARBA00001946"/>
    </source>
</evidence>
<dbReference type="CDD" id="cd03426">
    <property type="entry name" value="NUDIX_CoAse_Nudt7"/>
    <property type="match status" value="1"/>
</dbReference>
<dbReference type="Pfam" id="PF00293">
    <property type="entry name" value="NUDIX"/>
    <property type="match status" value="1"/>
</dbReference>
<evidence type="ECO:0000256" key="7">
    <source>
        <dbReference type="ARBA" id="ARBA00023211"/>
    </source>
</evidence>
<keyword evidence="5" id="KW-0378">Hydrolase</keyword>
<dbReference type="AlphaFoldDB" id="A0A934UVG9"/>
<reference evidence="9" key="1">
    <citation type="submission" date="2020-12" db="EMBL/GenBank/DDBJ databases">
        <title>Leucobacter sp. CAS1, isolated from Chromium sludge.</title>
        <authorList>
            <person name="Xu Z."/>
        </authorList>
    </citation>
    <scope>NUCLEOTIDE SEQUENCE</scope>
    <source>
        <strain evidence="9">CSA1</strain>
    </source>
</reference>
<evidence type="ECO:0000256" key="4">
    <source>
        <dbReference type="ARBA" id="ARBA00022723"/>
    </source>
</evidence>
<proteinExistence type="inferred from homology"/>
<feature type="domain" description="Nudix hydrolase" evidence="8">
    <location>
        <begin position="48"/>
        <end position="181"/>
    </location>
</feature>
<dbReference type="EMBL" id="JAEHOH010000019">
    <property type="protein sequence ID" value="MBK0419900.1"/>
    <property type="molecule type" value="Genomic_DNA"/>
</dbReference>
<gene>
    <name evidence="9" type="ORF">JD276_12750</name>
</gene>
<dbReference type="PROSITE" id="PS51462">
    <property type="entry name" value="NUDIX"/>
    <property type="match status" value="1"/>
</dbReference>
<dbReference type="PROSITE" id="PS01293">
    <property type="entry name" value="NUDIX_COA"/>
    <property type="match status" value="1"/>
</dbReference>
<dbReference type="GO" id="GO:0010945">
    <property type="term" value="F:coenzyme A diphosphatase activity"/>
    <property type="evidence" value="ECO:0007669"/>
    <property type="project" value="InterPro"/>
</dbReference>
<accession>A0A934UVG9</accession>
<evidence type="ECO:0000256" key="1">
    <source>
        <dbReference type="ARBA" id="ARBA00001936"/>
    </source>
</evidence>
<dbReference type="RefSeq" id="WP_200116037.1">
    <property type="nucleotide sequence ID" value="NZ_JAEHOH010000019.1"/>
</dbReference>
<evidence type="ECO:0000256" key="6">
    <source>
        <dbReference type="ARBA" id="ARBA00022842"/>
    </source>
</evidence>
<evidence type="ECO:0000313" key="10">
    <source>
        <dbReference type="Proteomes" id="UP000608530"/>
    </source>
</evidence>
<protein>
    <submittedName>
        <fullName evidence="9">CoA pyrophosphatase</fullName>
    </submittedName>
</protein>
<evidence type="ECO:0000313" key="9">
    <source>
        <dbReference type="EMBL" id="MBK0419900.1"/>
    </source>
</evidence>
<dbReference type="InterPro" id="IPR000086">
    <property type="entry name" value="NUDIX_hydrolase_dom"/>
</dbReference>